<comment type="subcellular location">
    <subcellularLocation>
        <location evidence="1">Cell membrane</location>
        <topology evidence="1">Multi-pass membrane protein</topology>
    </subcellularLocation>
</comment>
<dbReference type="InterPro" id="IPR007208">
    <property type="entry name" value="MrpF/PhaF-like"/>
</dbReference>
<dbReference type="RefSeq" id="WP_144758114.1">
    <property type="nucleotide sequence ID" value="NZ_VMNW02000120.1"/>
</dbReference>
<evidence type="ECO:0000256" key="2">
    <source>
        <dbReference type="ARBA" id="ARBA00022475"/>
    </source>
</evidence>
<keyword evidence="4 6" id="KW-1133">Transmembrane helix</keyword>
<dbReference type="GO" id="GO:0015075">
    <property type="term" value="F:monoatomic ion transmembrane transporter activity"/>
    <property type="evidence" value="ECO:0007669"/>
    <property type="project" value="InterPro"/>
</dbReference>
<keyword evidence="8" id="KW-1185">Reference proteome</keyword>
<dbReference type="AlphaFoldDB" id="A0A5N0ULX5"/>
<name>A0A5N0ULX5_9PSEU</name>
<dbReference type="Pfam" id="PF04066">
    <property type="entry name" value="MrpF_PhaF"/>
    <property type="match status" value="1"/>
</dbReference>
<feature type="transmembrane region" description="Helical" evidence="6">
    <location>
        <begin position="59"/>
        <end position="80"/>
    </location>
</feature>
<evidence type="ECO:0000256" key="1">
    <source>
        <dbReference type="ARBA" id="ARBA00004651"/>
    </source>
</evidence>
<keyword evidence="3 6" id="KW-0812">Transmembrane</keyword>
<dbReference type="EMBL" id="VMNW02000120">
    <property type="protein sequence ID" value="KAA9150308.1"/>
    <property type="molecule type" value="Genomic_DNA"/>
</dbReference>
<evidence type="ECO:0000313" key="7">
    <source>
        <dbReference type="EMBL" id="KAA9150308.1"/>
    </source>
</evidence>
<evidence type="ECO:0000256" key="5">
    <source>
        <dbReference type="ARBA" id="ARBA00023136"/>
    </source>
</evidence>
<evidence type="ECO:0000313" key="8">
    <source>
        <dbReference type="Proteomes" id="UP000319769"/>
    </source>
</evidence>
<comment type="caution">
    <text evidence="7">The sequence shown here is derived from an EMBL/GenBank/DDBJ whole genome shotgun (WGS) entry which is preliminary data.</text>
</comment>
<organism evidence="7 8">
    <name type="scientific">Amycolatopsis acidicola</name>
    <dbReference type="NCBI Taxonomy" id="2596893"/>
    <lineage>
        <taxon>Bacteria</taxon>
        <taxon>Bacillati</taxon>
        <taxon>Actinomycetota</taxon>
        <taxon>Actinomycetes</taxon>
        <taxon>Pseudonocardiales</taxon>
        <taxon>Pseudonocardiaceae</taxon>
        <taxon>Amycolatopsis</taxon>
    </lineage>
</organism>
<keyword evidence="2" id="KW-1003">Cell membrane</keyword>
<reference evidence="7" key="1">
    <citation type="submission" date="2019-09" db="EMBL/GenBank/DDBJ databases">
        <authorList>
            <person name="Teo W.F.A."/>
            <person name="Duangmal K."/>
        </authorList>
    </citation>
    <scope>NUCLEOTIDE SEQUENCE [LARGE SCALE GENOMIC DNA]</scope>
    <source>
        <strain evidence="7">K81G1</strain>
    </source>
</reference>
<evidence type="ECO:0000256" key="3">
    <source>
        <dbReference type="ARBA" id="ARBA00022692"/>
    </source>
</evidence>
<sequence length="83" mass="8411">MTGLLVAALALMVGGLGPALWISARGDAIRRLAGLQLAGVTTVLVLLVLVQAYGPSSAVILPLTLTVLAFAGTLVFARLLGSR</sequence>
<dbReference type="Proteomes" id="UP000319769">
    <property type="component" value="Unassembled WGS sequence"/>
</dbReference>
<proteinExistence type="predicted"/>
<dbReference type="GO" id="GO:0005886">
    <property type="term" value="C:plasma membrane"/>
    <property type="evidence" value="ECO:0007669"/>
    <property type="project" value="UniProtKB-SubCell"/>
</dbReference>
<protein>
    <recommendedName>
        <fullName evidence="9">Multiple resistance and pH regulation protein F</fullName>
    </recommendedName>
</protein>
<evidence type="ECO:0008006" key="9">
    <source>
        <dbReference type="Google" id="ProtNLM"/>
    </source>
</evidence>
<gene>
    <name evidence="7" type="ORF">FPZ12_041435</name>
</gene>
<dbReference type="OrthoDB" id="4966558at2"/>
<feature type="transmembrane region" description="Helical" evidence="6">
    <location>
        <begin position="35"/>
        <end position="53"/>
    </location>
</feature>
<evidence type="ECO:0000256" key="6">
    <source>
        <dbReference type="SAM" id="Phobius"/>
    </source>
</evidence>
<keyword evidence="5 6" id="KW-0472">Membrane</keyword>
<feature type="transmembrane region" description="Helical" evidence="6">
    <location>
        <begin position="6"/>
        <end position="23"/>
    </location>
</feature>
<evidence type="ECO:0000256" key="4">
    <source>
        <dbReference type="ARBA" id="ARBA00022989"/>
    </source>
</evidence>
<accession>A0A5N0ULX5</accession>